<evidence type="ECO:0000259" key="10">
    <source>
        <dbReference type="PROSITE" id="PS50850"/>
    </source>
</evidence>
<feature type="coiled-coil region" evidence="8">
    <location>
        <begin position="225"/>
        <end position="252"/>
    </location>
</feature>
<comment type="subcellular location">
    <subcellularLocation>
        <location evidence="1">Cell membrane</location>
        <topology evidence="1">Multi-pass membrane protein</topology>
    </subcellularLocation>
</comment>
<feature type="domain" description="Major facilitator superfamily (MFS) profile" evidence="10">
    <location>
        <begin position="33"/>
        <end position="469"/>
    </location>
</feature>
<organism evidence="11">
    <name type="scientific">Phyllotreta armoraciae</name>
    <dbReference type="NCBI Taxonomy" id="1553667"/>
    <lineage>
        <taxon>Eukaryota</taxon>
        <taxon>Metazoa</taxon>
        <taxon>Ecdysozoa</taxon>
        <taxon>Arthropoda</taxon>
        <taxon>Hexapoda</taxon>
        <taxon>Insecta</taxon>
        <taxon>Pterygota</taxon>
        <taxon>Neoptera</taxon>
        <taxon>Endopterygota</taxon>
        <taxon>Coleoptera</taxon>
        <taxon>Polyphaga</taxon>
        <taxon>Cucujiformia</taxon>
        <taxon>Chrysomeloidea</taxon>
        <taxon>Chrysomelidae</taxon>
        <taxon>Galerucinae</taxon>
        <taxon>Alticini</taxon>
        <taxon>Phyllotreta</taxon>
    </lineage>
</organism>
<evidence type="ECO:0000256" key="1">
    <source>
        <dbReference type="ARBA" id="ARBA00004651"/>
    </source>
</evidence>
<feature type="transmembrane region" description="Helical" evidence="9">
    <location>
        <begin position="112"/>
        <end position="132"/>
    </location>
</feature>
<dbReference type="PROSITE" id="PS50850">
    <property type="entry name" value="MFS"/>
    <property type="match status" value="1"/>
</dbReference>
<evidence type="ECO:0000256" key="7">
    <source>
        <dbReference type="ARBA" id="ARBA00023136"/>
    </source>
</evidence>
<dbReference type="GO" id="GO:0005886">
    <property type="term" value="C:plasma membrane"/>
    <property type="evidence" value="ECO:0007669"/>
    <property type="project" value="UniProtKB-SubCell"/>
</dbReference>
<dbReference type="PANTHER" id="PTHR48021">
    <property type="match status" value="1"/>
</dbReference>
<keyword evidence="4" id="KW-0762">Sugar transport</keyword>
<feature type="transmembrane region" description="Helical" evidence="9">
    <location>
        <begin position="167"/>
        <end position="188"/>
    </location>
</feature>
<evidence type="ECO:0000256" key="9">
    <source>
        <dbReference type="SAM" id="Phobius"/>
    </source>
</evidence>
<dbReference type="InterPro" id="IPR005828">
    <property type="entry name" value="MFS_sugar_transport-like"/>
</dbReference>
<dbReference type="PANTHER" id="PTHR48021:SF47">
    <property type="entry name" value="GH17672P"/>
    <property type="match status" value="1"/>
</dbReference>
<keyword evidence="2" id="KW-0813">Transport</keyword>
<proteinExistence type="evidence at transcript level"/>
<keyword evidence="3" id="KW-1003">Cell membrane</keyword>
<dbReference type="GO" id="GO:0022857">
    <property type="term" value="F:transmembrane transporter activity"/>
    <property type="evidence" value="ECO:0007669"/>
    <property type="project" value="InterPro"/>
</dbReference>
<accession>A0A858Z6W4</accession>
<feature type="transmembrane region" description="Helical" evidence="9">
    <location>
        <begin position="194"/>
        <end position="220"/>
    </location>
</feature>
<name>A0A858Z6W4_9CUCU</name>
<feature type="transmembrane region" description="Helical" evidence="9">
    <location>
        <begin position="343"/>
        <end position="365"/>
    </location>
</feature>
<feature type="transmembrane region" description="Helical" evidence="9">
    <location>
        <begin position="371"/>
        <end position="393"/>
    </location>
</feature>
<dbReference type="InterPro" id="IPR020846">
    <property type="entry name" value="MFS_dom"/>
</dbReference>
<feature type="transmembrane region" description="Helical" evidence="9">
    <location>
        <begin position="79"/>
        <end position="100"/>
    </location>
</feature>
<feature type="transmembrane region" description="Helical" evidence="9">
    <location>
        <begin position="138"/>
        <end position="155"/>
    </location>
</feature>
<evidence type="ECO:0000256" key="6">
    <source>
        <dbReference type="ARBA" id="ARBA00022989"/>
    </source>
</evidence>
<dbReference type="InterPro" id="IPR050549">
    <property type="entry name" value="MFS_Trehalose_Transporter"/>
</dbReference>
<dbReference type="FunFam" id="1.20.1250.20:FF:000218">
    <property type="entry name" value="facilitated trehalose transporter Tret1"/>
    <property type="match status" value="1"/>
</dbReference>
<keyword evidence="6 9" id="KW-1133">Transmembrane helix</keyword>
<protein>
    <submittedName>
        <fullName evidence="11">Major facilitator superfamily protein</fullName>
    </submittedName>
</protein>
<dbReference type="Gene3D" id="1.20.1250.20">
    <property type="entry name" value="MFS general substrate transporter like domains"/>
    <property type="match status" value="1"/>
</dbReference>
<dbReference type="SUPFAM" id="SSF103473">
    <property type="entry name" value="MFS general substrate transporter"/>
    <property type="match status" value="1"/>
</dbReference>
<feature type="transmembrane region" description="Helical" evidence="9">
    <location>
        <begin position="277"/>
        <end position="304"/>
    </location>
</feature>
<reference evidence="11" key="1">
    <citation type="submission" date="2019-09" db="EMBL/GenBank/DDBJ databases">
        <title>MFS transporters aid in co-option of insect defense compounds from plants.</title>
        <authorList>
            <person name="Yang Z.-L."/>
            <person name="Nour-Eldin H.H."/>
            <person name="Haenniger S."/>
            <person name="Reichelt M."/>
            <person name="Crocoll C."/>
            <person name="Vogel H."/>
            <person name="Beran F."/>
        </authorList>
    </citation>
    <scope>NUCLEOTIDE SEQUENCE</scope>
</reference>
<evidence type="ECO:0000256" key="8">
    <source>
        <dbReference type="SAM" id="Coils"/>
    </source>
</evidence>
<dbReference type="EMBL" id="MN433074">
    <property type="protein sequence ID" value="QJX15784.1"/>
    <property type="molecule type" value="mRNA"/>
</dbReference>
<evidence type="ECO:0000256" key="2">
    <source>
        <dbReference type="ARBA" id="ARBA00022448"/>
    </source>
</evidence>
<dbReference type="InterPro" id="IPR036259">
    <property type="entry name" value="MFS_trans_sf"/>
</dbReference>
<keyword evidence="5 9" id="KW-0812">Transmembrane</keyword>
<evidence type="ECO:0000256" key="3">
    <source>
        <dbReference type="ARBA" id="ARBA00022475"/>
    </source>
</evidence>
<evidence type="ECO:0000256" key="5">
    <source>
        <dbReference type="ARBA" id="ARBA00022692"/>
    </source>
</evidence>
<keyword evidence="7 9" id="KW-0472">Membrane</keyword>
<dbReference type="Pfam" id="PF00083">
    <property type="entry name" value="Sugar_tr"/>
    <property type="match status" value="1"/>
</dbReference>
<feature type="transmembrane region" description="Helical" evidence="9">
    <location>
        <begin position="414"/>
        <end position="434"/>
    </location>
</feature>
<dbReference type="PROSITE" id="PS00216">
    <property type="entry name" value="SUGAR_TRANSPORT_1"/>
    <property type="match status" value="1"/>
</dbReference>
<gene>
    <name evidence="11" type="primary">MFS3</name>
</gene>
<feature type="transmembrane region" description="Helical" evidence="9">
    <location>
        <begin position="30"/>
        <end position="52"/>
    </location>
</feature>
<feature type="transmembrane region" description="Helical" evidence="9">
    <location>
        <begin position="316"/>
        <end position="336"/>
    </location>
</feature>
<dbReference type="InterPro" id="IPR005829">
    <property type="entry name" value="Sugar_transporter_CS"/>
</dbReference>
<feature type="transmembrane region" description="Helical" evidence="9">
    <location>
        <begin position="446"/>
        <end position="465"/>
    </location>
</feature>
<keyword evidence="8" id="KW-0175">Coiled coil</keyword>
<evidence type="ECO:0000256" key="4">
    <source>
        <dbReference type="ARBA" id="ARBA00022597"/>
    </source>
</evidence>
<evidence type="ECO:0000313" key="11">
    <source>
        <dbReference type="EMBL" id="QJX15784.1"/>
    </source>
</evidence>
<sequence>MGKLEEVKYVPTDNGTLKAVDDRATKSDTFFVYFTAMTGGSAMMGGSSAFTWTSSAIPMFLSNDTSVNPLASPASVVEISVLAGFPALCGLLGGLLAPYVSDLLGRKRTLQLLGLVMLLCQIILAFSSRMIYVIMSRSIFFIAFLGVTSVFSIYLTELSENHNRAKFGSFVVISLMMGSLMSYIVGPISGYKAFTLIISLPLVYFLIFFMFACESPIWLLTKGRREEAAKALRRLRSNKNAKEIELDMDEIEDSLRLRSNSKQTNVISLFKDRNGRIGVMLAVIPFSCHYISGIATIMSFLGPIFNAAGGSISTHAASIIVGSVKLLCMSISAAVIERAGRRFLLIASSIGCGLANFLMGLYLYLKHVDSFIIGYIQWLPLASIILFAVSFSVGLGPLPTSVMGEMFTPGTRSAAISFVIPFVGLFTVAINFFFPLVSEYAGMHYSMWIFSGNCFLGALWVYLLLPETGGRSIQEIQDIITHYKFKLFRKCA</sequence>
<dbReference type="AlphaFoldDB" id="A0A858Z6W4"/>